<organism evidence="2 3">
    <name type="scientific">Coccomyxa subellipsoidea</name>
    <dbReference type="NCBI Taxonomy" id="248742"/>
    <lineage>
        <taxon>Eukaryota</taxon>
        <taxon>Viridiplantae</taxon>
        <taxon>Chlorophyta</taxon>
        <taxon>core chlorophytes</taxon>
        <taxon>Trebouxiophyceae</taxon>
        <taxon>Trebouxiophyceae incertae sedis</taxon>
        <taxon>Coccomyxaceae</taxon>
        <taxon>Coccomyxa</taxon>
    </lineage>
</organism>
<name>A0ABR2YW74_9CHLO</name>
<feature type="chain" id="PRO_5045948922" description="Glycoside hydrolase family 38 N-terminal domain-containing protein" evidence="1">
    <location>
        <begin position="18"/>
        <end position="763"/>
    </location>
</feature>
<evidence type="ECO:0000313" key="3">
    <source>
        <dbReference type="Proteomes" id="UP001491310"/>
    </source>
</evidence>
<dbReference type="EMBL" id="JALJOT010000004">
    <property type="protein sequence ID" value="KAK9915574.1"/>
    <property type="molecule type" value="Genomic_DNA"/>
</dbReference>
<reference evidence="2 3" key="1">
    <citation type="journal article" date="2024" name="Nat. Commun.">
        <title>Phylogenomics reveals the evolutionary origins of lichenization in chlorophyte algae.</title>
        <authorList>
            <person name="Puginier C."/>
            <person name="Libourel C."/>
            <person name="Otte J."/>
            <person name="Skaloud P."/>
            <person name="Haon M."/>
            <person name="Grisel S."/>
            <person name="Petersen M."/>
            <person name="Berrin J.G."/>
            <person name="Delaux P.M."/>
            <person name="Dal Grande F."/>
            <person name="Keller J."/>
        </authorList>
    </citation>
    <scope>NUCLEOTIDE SEQUENCE [LARGE SCALE GENOMIC DNA]</scope>
    <source>
        <strain evidence="2 3">SAG 216-7</strain>
    </source>
</reference>
<comment type="caution">
    <text evidence="2">The sequence shown here is derived from an EMBL/GenBank/DDBJ whole genome shotgun (WGS) entry which is preliminary data.</text>
</comment>
<evidence type="ECO:0000256" key="1">
    <source>
        <dbReference type="SAM" id="SignalP"/>
    </source>
</evidence>
<dbReference type="CDD" id="cd10791">
    <property type="entry name" value="GH38N_AMII_like_1"/>
    <property type="match status" value="1"/>
</dbReference>
<dbReference type="InterPro" id="IPR032482">
    <property type="entry name" value="DUF5054"/>
</dbReference>
<dbReference type="Pfam" id="PF16477">
    <property type="entry name" value="DUF5054"/>
    <property type="match status" value="1"/>
</dbReference>
<keyword evidence="3" id="KW-1185">Reference proteome</keyword>
<evidence type="ECO:0000313" key="2">
    <source>
        <dbReference type="EMBL" id="KAK9915574.1"/>
    </source>
</evidence>
<proteinExistence type="predicted"/>
<accession>A0ABR2YW74</accession>
<dbReference type="Proteomes" id="UP001491310">
    <property type="component" value="Unassembled WGS sequence"/>
</dbReference>
<sequence length="763" mass="85975">MKYTICIFVLAFACAGAVTDFRPQDNTDGRVKVEADAPVNVHIVFSNHLDIGFDKDGRGGRDDDIINFNFEEHFPAAIKCADELRQLGGPERMKYMTHSYLVSLFFNCPPNMGINCPNDEAMKAVSDAVQRGDIWWHAMPHNAELEFMDKSMLQASIELTHELDRAFNMTPKITMSQRDVPGFTRAAVPVLVDSGVKAVTLGVNGGSAPPDVPHNTPFLWRDLQSGTELIAVWHPGGYSYAPVDKGYDPEVGCVVTKGFNHILCAAWNVGDNSGPQNSTKVLEIFDLVRTYFPDANVFSSTFDAYTEELLAKKDELDLPVVTKEIGDTWIYGVQSDAHKVAEFRAMMRMRRSMLSESTDPKMRNFTRMLIKVPEHTWGPDVKVYLNDYDNWSNDLFAEMRGMDNYQYMEDAWTRQASYSEWAMQALEWGSSERLKTFGAMQELKELRKVPDLQSLEFEPVQKADNLTFSSHAWTITIDPVTGGLSGLSRIWKNGRQGAQWASSDHPLGRIMYSTYTEDDYNVIWDQYQYVSRDADWWFRKDFGKAKLSSADPNRSDTYATVQQMWAKQDSEGSFEVISLSTLPQDLVTNVGAPAQIWQWFKSPADDDRLFYNVLWVNKTATRMPEALWVRMRPDPQVADPDTWGMSKLGSLVSPTDVVRNGSHSMHGVDDDGVLVSGLGYKKSWEQLRIRTLDCALVSPGKPNPFPNVQTQPDMTEGVSFNLANNIWGTNYVMWQPYGEQSPNMGFSAQSLVVTASAANTLLL</sequence>
<protein>
    <recommendedName>
        <fullName evidence="4">Glycoside hydrolase family 38 N-terminal domain-containing protein</fullName>
    </recommendedName>
</protein>
<feature type="signal peptide" evidence="1">
    <location>
        <begin position="1"/>
        <end position="17"/>
    </location>
</feature>
<gene>
    <name evidence="2" type="ORF">WJX75_001002</name>
</gene>
<evidence type="ECO:0008006" key="4">
    <source>
        <dbReference type="Google" id="ProtNLM"/>
    </source>
</evidence>
<keyword evidence="1" id="KW-0732">Signal</keyword>